<dbReference type="EMBL" id="BEZZ01000561">
    <property type="protein sequence ID" value="GCC34026.1"/>
    <property type="molecule type" value="Genomic_DNA"/>
</dbReference>
<protein>
    <submittedName>
        <fullName evidence="2">Uncharacterized protein</fullName>
    </submittedName>
</protein>
<dbReference type="AlphaFoldDB" id="A0A401SUJ5"/>
<evidence type="ECO:0000313" key="3">
    <source>
        <dbReference type="Proteomes" id="UP000287033"/>
    </source>
</evidence>
<feature type="region of interest" description="Disordered" evidence="1">
    <location>
        <begin position="1"/>
        <end position="81"/>
    </location>
</feature>
<comment type="caution">
    <text evidence="2">The sequence shown here is derived from an EMBL/GenBank/DDBJ whole genome shotgun (WGS) entry which is preliminary data.</text>
</comment>
<evidence type="ECO:0000256" key="1">
    <source>
        <dbReference type="SAM" id="MobiDB-lite"/>
    </source>
</evidence>
<sequence>MSVGGCSWSEKKRRYRECARGTERALGQTTDTHSGAGEERPAKSGHREVGGWSDGQRAEFVEERRTPSWWGGGKRLGDRTL</sequence>
<evidence type="ECO:0000313" key="2">
    <source>
        <dbReference type="EMBL" id="GCC34026.1"/>
    </source>
</evidence>
<proteinExistence type="predicted"/>
<name>A0A401SUJ5_CHIPU</name>
<dbReference type="Proteomes" id="UP000287033">
    <property type="component" value="Unassembled WGS sequence"/>
</dbReference>
<feature type="compositionally biased region" description="Basic and acidic residues" evidence="1">
    <location>
        <begin position="36"/>
        <end position="49"/>
    </location>
</feature>
<feature type="compositionally biased region" description="Basic and acidic residues" evidence="1">
    <location>
        <begin position="56"/>
        <end position="66"/>
    </location>
</feature>
<keyword evidence="3" id="KW-1185">Reference proteome</keyword>
<gene>
    <name evidence="2" type="ORF">chiPu_0012499</name>
</gene>
<reference evidence="2 3" key="1">
    <citation type="journal article" date="2018" name="Nat. Ecol. Evol.">
        <title>Shark genomes provide insights into elasmobranch evolution and the origin of vertebrates.</title>
        <authorList>
            <person name="Hara Y"/>
            <person name="Yamaguchi K"/>
            <person name="Onimaru K"/>
            <person name="Kadota M"/>
            <person name="Koyanagi M"/>
            <person name="Keeley SD"/>
            <person name="Tatsumi K"/>
            <person name="Tanaka K"/>
            <person name="Motone F"/>
            <person name="Kageyama Y"/>
            <person name="Nozu R"/>
            <person name="Adachi N"/>
            <person name="Nishimura O"/>
            <person name="Nakagawa R"/>
            <person name="Tanegashima C"/>
            <person name="Kiyatake I"/>
            <person name="Matsumoto R"/>
            <person name="Murakumo K"/>
            <person name="Nishida K"/>
            <person name="Terakita A"/>
            <person name="Kuratani S"/>
            <person name="Sato K"/>
            <person name="Hyodo S Kuraku.S."/>
        </authorList>
    </citation>
    <scope>NUCLEOTIDE SEQUENCE [LARGE SCALE GENOMIC DNA]</scope>
</reference>
<organism evidence="2 3">
    <name type="scientific">Chiloscyllium punctatum</name>
    <name type="common">Brownbanded bambooshark</name>
    <name type="synonym">Hemiscyllium punctatum</name>
    <dbReference type="NCBI Taxonomy" id="137246"/>
    <lineage>
        <taxon>Eukaryota</taxon>
        <taxon>Metazoa</taxon>
        <taxon>Chordata</taxon>
        <taxon>Craniata</taxon>
        <taxon>Vertebrata</taxon>
        <taxon>Chondrichthyes</taxon>
        <taxon>Elasmobranchii</taxon>
        <taxon>Galeomorphii</taxon>
        <taxon>Galeoidea</taxon>
        <taxon>Orectolobiformes</taxon>
        <taxon>Hemiscylliidae</taxon>
        <taxon>Chiloscyllium</taxon>
    </lineage>
</organism>
<accession>A0A401SUJ5</accession>